<gene>
    <name evidence="2" type="ORF">CAUJ_LOCUS4911</name>
</gene>
<feature type="region of interest" description="Disordered" evidence="1">
    <location>
        <begin position="145"/>
        <end position="168"/>
    </location>
</feature>
<comment type="caution">
    <text evidence="2">The sequence shown here is derived from an EMBL/GenBank/DDBJ whole genome shotgun (WGS) entry which is preliminary data.</text>
</comment>
<keyword evidence="3" id="KW-1185">Reference proteome</keyword>
<name>A0A8S1H0V8_9PELO</name>
<organism evidence="2 3">
    <name type="scientific">Caenorhabditis auriculariae</name>
    <dbReference type="NCBI Taxonomy" id="2777116"/>
    <lineage>
        <taxon>Eukaryota</taxon>
        <taxon>Metazoa</taxon>
        <taxon>Ecdysozoa</taxon>
        <taxon>Nematoda</taxon>
        <taxon>Chromadorea</taxon>
        <taxon>Rhabditida</taxon>
        <taxon>Rhabditina</taxon>
        <taxon>Rhabditomorpha</taxon>
        <taxon>Rhabditoidea</taxon>
        <taxon>Rhabditidae</taxon>
        <taxon>Peloderinae</taxon>
        <taxon>Caenorhabditis</taxon>
    </lineage>
</organism>
<feature type="region of interest" description="Disordered" evidence="1">
    <location>
        <begin position="20"/>
        <end position="43"/>
    </location>
</feature>
<reference evidence="2" key="1">
    <citation type="submission" date="2020-10" db="EMBL/GenBank/DDBJ databases">
        <authorList>
            <person name="Kikuchi T."/>
        </authorList>
    </citation>
    <scope>NUCLEOTIDE SEQUENCE</scope>
    <source>
        <strain evidence="2">NKZ352</strain>
    </source>
</reference>
<feature type="compositionally biased region" description="Polar residues" evidence="1">
    <location>
        <begin position="145"/>
        <end position="156"/>
    </location>
</feature>
<proteinExistence type="predicted"/>
<evidence type="ECO:0000256" key="1">
    <source>
        <dbReference type="SAM" id="MobiDB-lite"/>
    </source>
</evidence>
<accession>A0A8S1H0V8</accession>
<evidence type="ECO:0000313" key="3">
    <source>
        <dbReference type="Proteomes" id="UP000835052"/>
    </source>
</evidence>
<dbReference type="EMBL" id="CAJGYM010000009">
    <property type="protein sequence ID" value="CAD6188992.1"/>
    <property type="molecule type" value="Genomic_DNA"/>
</dbReference>
<dbReference type="Proteomes" id="UP000835052">
    <property type="component" value="Unassembled WGS sequence"/>
</dbReference>
<feature type="compositionally biased region" description="Gly residues" evidence="1">
    <location>
        <begin position="60"/>
        <end position="76"/>
    </location>
</feature>
<protein>
    <submittedName>
        <fullName evidence="2">Uncharacterized protein</fullName>
    </submittedName>
</protein>
<dbReference type="AlphaFoldDB" id="A0A8S1H0V8"/>
<sequence>MARKDGQKGFQQKTFAFARRVSETQRQQAQQNERRGAPAVARNPVVARNQPVVAAVLPARGGGAPRGGRAGAGGRGGVRRSARFAVRAPAAADEPPAVDFAEAVEPELENLEGIVAVNGTMEPAEASIVSRPTLGENCNTVASQVESSENLTSSGPVNKRPKVDKGTSPFAPPRNLASLAVPHHSAMNEGDVVVELAPNQPNLWTPPPFIFLNGRRYRLESVDVGIEEGPTVAAEADSNSSAMMRTNVNSSYVVSPAVTPTTLAIMAERAANINAQNTSAAPPAVATQDHGRLSQASLATATRSTRTDFSRSTVDSPAVSPATLAIFGW</sequence>
<feature type="region of interest" description="Disordered" evidence="1">
    <location>
        <begin position="57"/>
        <end position="77"/>
    </location>
</feature>
<evidence type="ECO:0000313" key="2">
    <source>
        <dbReference type="EMBL" id="CAD6188992.1"/>
    </source>
</evidence>